<evidence type="ECO:0000256" key="2">
    <source>
        <dbReference type="ARBA" id="ARBA00022448"/>
    </source>
</evidence>
<gene>
    <name evidence="10" type="ORF">Cph01nite_23550</name>
</gene>
<feature type="domain" description="4Fe-4S ferredoxin-type" evidence="9">
    <location>
        <begin position="8"/>
        <end position="36"/>
    </location>
</feature>
<protein>
    <recommendedName>
        <fullName evidence="8">Ferredoxin</fullName>
    </recommendedName>
</protein>
<dbReference type="Gene3D" id="3.30.70.20">
    <property type="match status" value="1"/>
</dbReference>
<keyword evidence="2 8" id="KW-0813">Transport</keyword>
<evidence type="ECO:0000256" key="3">
    <source>
        <dbReference type="ARBA" id="ARBA00022723"/>
    </source>
</evidence>
<dbReference type="EMBL" id="BONP01000013">
    <property type="protein sequence ID" value="GIG40593.1"/>
    <property type="molecule type" value="Genomic_DNA"/>
</dbReference>
<dbReference type="PANTHER" id="PTHR36923">
    <property type="entry name" value="FERREDOXIN"/>
    <property type="match status" value="1"/>
</dbReference>
<accession>A0ABQ4DMK7</accession>
<proteinExistence type="predicted"/>
<name>A0ABQ4DMK7_9CELL</name>
<dbReference type="PRINTS" id="PR00352">
    <property type="entry name" value="3FE4SFRDOXIN"/>
</dbReference>
<dbReference type="PROSITE" id="PS51379">
    <property type="entry name" value="4FE4S_FER_2"/>
    <property type="match status" value="1"/>
</dbReference>
<evidence type="ECO:0000313" key="11">
    <source>
        <dbReference type="Proteomes" id="UP000614741"/>
    </source>
</evidence>
<evidence type="ECO:0000313" key="10">
    <source>
        <dbReference type="EMBL" id="GIG40593.1"/>
    </source>
</evidence>
<keyword evidence="5 8" id="KW-0408">Iron</keyword>
<evidence type="ECO:0000256" key="8">
    <source>
        <dbReference type="RuleBase" id="RU368020"/>
    </source>
</evidence>
<reference evidence="10 11" key="1">
    <citation type="submission" date="2021-01" db="EMBL/GenBank/DDBJ databases">
        <title>Whole genome shotgun sequence of Cellulomonas phragmiteti NBRC 110785.</title>
        <authorList>
            <person name="Komaki H."/>
            <person name="Tamura T."/>
        </authorList>
    </citation>
    <scope>NUCLEOTIDE SEQUENCE [LARGE SCALE GENOMIC DNA]</scope>
    <source>
        <strain evidence="10 11">NBRC 110785</strain>
    </source>
</reference>
<dbReference type="Pfam" id="PF06902">
    <property type="entry name" value="Fer4_19"/>
    <property type="match status" value="1"/>
</dbReference>
<comment type="function">
    <text evidence="8">Ferredoxins are iron-sulfur proteins that transfer electrons in a wide variety of metabolic reactions.</text>
</comment>
<keyword evidence="6 8" id="KW-0411">Iron-sulfur</keyword>
<evidence type="ECO:0000256" key="4">
    <source>
        <dbReference type="ARBA" id="ARBA00022982"/>
    </source>
</evidence>
<evidence type="ECO:0000256" key="6">
    <source>
        <dbReference type="ARBA" id="ARBA00023014"/>
    </source>
</evidence>
<evidence type="ECO:0000259" key="9">
    <source>
        <dbReference type="PROSITE" id="PS51379"/>
    </source>
</evidence>
<dbReference type="Proteomes" id="UP000614741">
    <property type="component" value="Unassembled WGS sequence"/>
</dbReference>
<dbReference type="SUPFAM" id="SSF54862">
    <property type="entry name" value="4Fe-4S ferredoxins"/>
    <property type="match status" value="1"/>
</dbReference>
<dbReference type="InterPro" id="IPR051269">
    <property type="entry name" value="Fe-S_cluster_ET"/>
</dbReference>
<comment type="cofactor">
    <cofactor evidence="1">
        <name>[3Fe-4S] cluster</name>
        <dbReference type="ChEBI" id="CHEBI:21137"/>
    </cofactor>
</comment>
<organism evidence="10 11">
    <name type="scientific">Cellulomonas phragmiteti</name>
    <dbReference type="NCBI Taxonomy" id="478780"/>
    <lineage>
        <taxon>Bacteria</taxon>
        <taxon>Bacillati</taxon>
        <taxon>Actinomycetota</taxon>
        <taxon>Actinomycetes</taxon>
        <taxon>Micrococcales</taxon>
        <taxon>Cellulomonadaceae</taxon>
        <taxon>Cellulomonas</taxon>
    </lineage>
</organism>
<dbReference type="InterPro" id="IPR001080">
    <property type="entry name" value="3Fe4S_ferredoxin"/>
</dbReference>
<dbReference type="InterPro" id="IPR010693">
    <property type="entry name" value="Divergent_4Fe-4S_mono-cluster"/>
</dbReference>
<evidence type="ECO:0000256" key="5">
    <source>
        <dbReference type="ARBA" id="ARBA00023004"/>
    </source>
</evidence>
<dbReference type="PANTHER" id="PTHR36923:SF3">
    <property type="entry name" value="FERREDOXIN"/>
    <property type="match status" value="1"/>
</dbReference>
<keyword evidence="3 8" id="KW-0479">Metal-binding</keyword>
<keyword evidence="11" id="KW-1185">Reference proteome</keyword>
<sequence length="76" mass="7434">MVSAAGGGRVLADQDVCVGAGQCARVAPGVFDQADDGLVVLLVRDVPAGEVDAVLDAVDRCPSGAVRLGAPAGGPY</sequence>
<evidence type="ECO:0000256" key="1">
    <source>
        <dbReference type="ARBA" id="ARBA00001927"/>
    </source>
</evidence>
<dbReference type="InterPro" id="IPR017896">
    <property type="entry name" value="4Fe4S_Fe-S-bd"/>
</dbReference>
<evidence type="ECO:0000256" key="7">
    <source>
        <dbReference type="ARBA" id="ARBA00023291"/>
    </source>
</evidence>
<comment type="caution">
    <text evidence="10">The sequence shown here is derived from an EMBL/GenBank/DDBJ whole genome shotgun (WGS) entry which is preliminary data.</text>
</comment>
<keyword evidence="7" id="KW-0003">3Fe-4S</keyword>
<keyword evidence="4 8" id="KW-0249">Electron transport</keyword>